<keyword evidence="4" id="KW-1185">Reference proteome</keyword>
<proteinExistence type="predicted"/>
<feature type="transmembrane region" description="Helical" evidence="2">
    <location>
        <begin position="395"/>
        <end position="416"/>
    </location>
</feature>
<dbReference type="InterPro" id="IPR025738">
    <property type="entry name" value="BatD"/>
</dbReference>
<reference evidence="3 4" key="1">
    <citation type="journal article" date="2018" name="Syst. Appl. Microbiol.">
        <title>Ereboglobus luteus gen. nov. sp. nov. from cockroach guts, and new insights into the oxygen relationship of the genera Opitutus and Didymococcus (Verrucomicrobia: Opitutaceae).</title>
        <authorList>
            <person name="Tegtmeier D."/>
            <person name="Belitz A."/>
            <person name="Radek R."/>
            <person name="Heimerl T."/>
            <person name="Brune A."/>
        </authorList>
    </citation>
    <scope>NUCLEOTIDE SEQUENCE [LARGE SCALE GENOMIC DNA]</scope>
    <source>
        <strain evidence="3 4">Ho45</strain>
    </source>
</reference>
<keyword evidence="2" id="KW-0812">Transmembrane</keyword>
<dbReference type="Pfam" id="PF13584">
    <property type="entry name" value="BatD"/>
    <property type="match status" value="1"/>
</dbReference>
<gene>
    <name evidence="3" type="ORF">CKA38_11265</name>
</gene>
<organism evidence="3 4">
    <name type="scientific">Ereboglobus luteus</name>
    <dbReference type="NCBI Taxonomy" id="1796921"/>
    <lineage>
        <taxon>Bacteria</taxon>
        <taxon>Pseudomonadati</taxon>
        <taxon>Verrucomicrobiota</taxon>
        <taxon>Opitutia</taxon>
        <taxon>Opitutales</taxon>
        <taxon>Opitutaceae</taxon>
        <taxon>Ereboglobus</taxon>
    </lineage>
</organism>
<dbReference type="EMBL" id="CP023004">
    <property type="protein sequence ID" value="AWI09750.1"/>
    <property type="molecule type" value="Genomic_DNA"/>
</dbReference>
<dbReference type="Gene3D" id="1.25.40.10">
    <property type="entry name" value="Tetratricopeptide repeat domain"/>
    <property type="match status" value="1"/>
</dbReference>
<sequence length="801" mass="86458">MPAAGQRRVPPVAGLELQHNGSRSQNFSSINGRNVQSVSFGFNARPTTEQRVTIPAFKINTDKGEITVASVSFDVGAATVQGGQLTLDQVVGSKFVVPQTVWAGEVFPLTYRITALKRFLNSLGSEHPEWDSLPLNPEPWPKYQLADELKNGEPWINVTYTTRAIARDPGAITLNPARHVVALNTGRRDIFGFAQQEQFAITSDQPKITVKPLPAGAPAKFSGAVGQFKLESKIVPENAAVGEPITWTLTLSGQGNWPDIQSLPPRSVSKDFHAIQPQVKRTPQGENALYEFTLSEDVVLVPTKPGPYTLGPVEWSYFDPAQGRYVTITAPAAKIDVTPAANAAAPIFAGSGTQAATPAPDALTLADAPKQPANIPGDPLPSAAPAPTPLPRSPLILYLLAAGLWPLLLWLVLAFLRARRTDPNRPQREARARIQKTLAAIDETPAAERERLASLLQAWQHDTAILWKIPQVVPSASLFLKTNDKETGAAWSALWSDSERALYRAGSPLPPDWSSRAHAALAAKRARGFNPFSLFAPRNLFPLAAALAVSFSLFTLHPSLFGATNTSSAQTPEAAYKSGDFKTAETAWRRAVEAAPTDWVSRHNLSLSLAQQDRWAEAGAHAFAAFVQHPNEPAVLRNVLLTLSRAGYTPSAVAEVTRPGPVREVALRFAPAQWQCALGISVALAALAFAFVLLAVYGRRFRLPLFILAGAAFGFAALGVTVSLLSLHAYGSAKDERAVIVWKSGSLRSIPTVADTTQKTTPLAAGTVAIVDKDFPGWVRLVFEDGQTGWVPREDTVRLWK</sequence>
<evidence type="ECO:0000313" key="3">
    <source>
        <dbReference type="EMBL" id="AWI09750.1"/>
    </source>
</evidence>
<protein>
    <recommendedName>
        <fullName evidence="5">SH3b domain-containing protein</fullName>
    </recommendedName>
</protein>
<keyword evidence="2" id="KW-0472">Membrane</keyword>
<dbReference type="SUPFAM" id="SSF48452">
    <property type="entry name" value="TPR-like"/>
    <property type="match status" value="1"/>
</dbReference>
<dbReference type="PANTHER" id="PTHR40940">
    <property type="entry name" value="PROTEIN BATD-RELATED"/>
    <property type="match status" value="1"/>
</dbReference>
<evidence type="ECO:0000256" key="1">
    <source>
        <dbReference type="SAM" id="MobiDB-lite"/>
    </source>
</evidence>
<feature type="transmembrane region" description="Helical" evidence="2">
    <location>
        <begin position="703"/>
        <end position="727"/>
    </location>
</feature>
<dbReference type="OrthoDB" id="180318at2"/>
<feature type="transmembrane region" description="Helical" evidence="2">
    <location>
        <begin position="676"/>
        <end position="697"/>
    </location>
</feature>
<dbReference type="KEGG" id="elut:CKA38_11265"/>
<dbReference type="InterPro" id="IPR011990">
    <property type="entry name" value="TPR-like_helical_dom_sf"/>
</dbReference>
<feature type="region of interest" description="Disordered" evidence="1">
    <location>
        <begin position="366"/>
        <end position="386"/>
    </location>
</feature>
<dbReference type="Proteomes" id="UP000244896">
    <property type="component" value="Chromosome"/>
</dbReference>
<keyword evidence="2" id="KW-1133">Transmembrane helix</keyword>
<evidence type="ECO:0000256" key="2">
    <source>
        <dbReference type="SAM" id="Phobius"/>
    </source>
</evidence>
<evidence type="ECO:0008006" key="5">
    <source>
        <dbReference type="Google" id="ProtNLM"/>
    </source>
</evidence>
<name>A0A2U8E4K7_9BACT</name>
<dbReference type="AlphaFoldDB" id="A0A2U8E4K7"/>
<accession>A0A2U8E4K7</accession>
<evidence type="ECO:0000313" key="4">
    <source>
        <dbReference type="Proteomes" id="UP000244896"/>
    </source>
</evidence>
<dbReference type="PANTHER" id="PTHR40940:SF2">
    <property type="entry name" value="BATD"/>
    <property type="match status" value="1"/>
</dbReference>